<dbReference type="GO" id="GO:0003697">
    <property type="term" value="F:single-stranded DNA binding"/>
    <property type="evidence" value="ECO:0007669"/>
    <property type="project" value="InterPro"/>
</dbReference>
<dbReference type="Gene3D" id="3.90.1680.10">
    <property type="entry name" value="SOS response associated peptidase-like"/>
    <property type="match status" value="1"/>
</dbReference>
<name>A0A1T5EHD2_9SPHI</name>
<keyword evidence="4 8" id="KW-0378">Hydrolase</keyword>
<dbReference type="SUPFAM" id="SSF143081">
    <property type="entry name" value="BB1717-like"/>
    <property type="match status" value="1"/>
</dbReference>
<evidence type="ECO:0000256" key="2">
    <source>
        <dbReference type="ARBA" id="ARBA00022670"/>
    </source>
</evidence>
<evidence type="ECO:0000256" key="8">
    <source>
        <dbReference type="RuleBase" id="RU364100"/>
    </source>
</evidence>
<dbReference type="AlphaFoldDB" id="A0A1T5EHD2"/>
<dbReference type="Pfam" id="PF02586">
    <property type="entry name" value="SRAP"/>
    <property type="match status" value="1"/>
</dbReference>
<dbReference type="Proteomes" id="UP000189981">
    <property type="component" value="Unassembled WGS sequence"/>
</dbReference>
<keyword evidence="10" id="KW-1185">Reference proteome</keyword>
<evidence type="ECO:0000313" key="9">
    <source>
        <dbReference type="EMBL" id="SKB83160.1"/>
    </source>
</evidence>
<organism evidence="9 10">
    <name type="scientific">Daejeonella lutea</name>
    <dbReference type="NCBI Taxonomy" id="572036"/>
    <lineage>
        <taxon>Bacteria</taxon>
        <taxon>Pseudomonadati</taxon>
        <taxon>Bacteroidota</taxon>
        <taxon>Sphingobacteriia</taxon>
        <taxon>Sphingobacteriales</taxon>
        <taxon>Sphingobacteriaceae</taxon>
        <taxon>Daejeonella</taxon>
    </lineage>
</organism>
<evidence type="ECO:0000313" key="10">
    <source>
        <dbReference type="Proteomes" id="UP000189981"/>
    </source>
</evidence>
<dbReference type="OrthoDB" id="9782620at2"/>
<dbReference type="GO" id="GO:0106300">
    <property type="term" value="P:protein-DNA covalent cross-linking repair"/>
    <property type="evidence" value="ECO:0007669"/>
    <property type="project" value="InterPro"/>
</dbReference>
<sequence length="242" mass="27774">MCYHAQQKASAKKLQNDFKRTMINTESYEEQHHSNGFSHKNFAVIANIEGVDALHLFNWGLIPFWVKTTSDARKLSNNTLNAKSETIFDLASFKTSISSKRCVIPLTGFYESRDIDGVKYPYFIYPRNSDYFLVGGIYSSWKNKDTDETIKTFSIITTPSNELMTQIHNVKQRMPLILKQSDVDTWIDPTLPRQSIIDLMQPHADEEMAAYTVSKDVNSSKVQSDRNDITTRIDYEGVSQFC</sequence>
<evidence type="ECO:0000256" key="3">
    <source>
        <dbReference type="ARBA" id="ARBA00022763"/>
    </source>
</evidence>
<comment type="similarity">
    <text evidence="1 8">Belongs to the SOS response-associated peptidase family.</text>
</comment>
<accession>A0A1T5EHD2</accession>
<dbReference type="PANTHER" id="PTHR13604">
    <property type="entry name" value="DC12-RELATED"/>
    <property type="match status" value="1"/>
</dbReference>
<dbReference type="RefSeq" id="WP_079703510.1">
    <property type="nucleotide sequence ID" value="NZ_FUYR01000003.1"/>
</dbReference>
<keyword evidence="6" id="KW-0238">DNA-binding</keyword>
<dbReference type="EMBL" id="FUYR01000003">
    <property type="protein sequence ID" value="SKB83160.1"/>
    <property type="molecule type" value="Genomic_DNA"/>
</dbReference>
<dbReference type="PANTHER" id="PTHR13604:SF0">
    <property type="entry name" value="ABASIC SITE PROCESSING PROTEIN HMCES"/>
    <property type="match status" value="1"/>
</dbReference>
<dbReference type="STRING" id="572036.SAMN05661099_3000"/>
<keyword evidence="7" id="KW-0456">Lyase</keyword>
<gene>
    <name evidence="9" type="ORF">SAMN05661099_3000</name>
</gene>
<dbReference type="GO" id="GO:0016829">
    <property type="term" value="F:lyase activity"/>
    <property type="evidence" value="ECO:0007669"/>
    <property type="project" value="UniProtKB-KW"/>
</dbReference>
<keyword evidence="3" id="KW-0227">DNA damage</keyword>
<dbReference type="EC" id="3.4.-.-" evidence="8"/>
<dbReference type="InterPro" id="IPR003738">
    <property type="entry name" value="SRAP"/>
</dbReference>
<reference evidence="10" key="1">
    <citation type="submission" date="2017-02" db="EMBL/GenBank/DDBJ databases">
        <authorList>
            <person name="Varghese N."/>
            <person name="Submissions S."/>
        </authorList>
    </citation>
    <scope>NUCLEOTIDE SEQUENCE [LARGE SCALE GENOMIC DNA]</scope>
    <source>
        <strain evidence="10">DSM 22385</strain>
    </source>
</reference>
<dbReference type="GO" id="GO:0006508">
    <property type="term" value="P:proteolysis"/>
    <property type="evidence" value="ECO:0007669"/>
    <property type="project" value="UniProtKB-KW"/>
</dbReference>
<evidence type="ECO:0000256" key="4">
    <source>
        <dbReference type="ARBA" id="ARBA00022801"/>
    </source>
</evidence>
<protein>
    <recommendedName>
        <fullName evidence="8">Abasic site processing protein</fullName>
        <ecNumber evidence="8">3.4.-.-</ecNumber>
    </recommendedName>
</protein>
<keyword evidence="5" id="KW-0190">Covalent protein-DNA linkage</keyword>
<proteinExistence type="inferred from homology"/>
<evidence type="ECO:0000256" key="6">
    <source>
        <dbReference type="ARBA" id="ARBA00023125"/>
    </source>
</evidence>
<dbReference type="InterPro" id="IPR036590">
    <property type="entry name" value="SRAP-like"/>
</dbReference>
<dbReference type="GO" id="GO:0008233">
    <property type="term" value="F:peptidase activity"/>
    <property type="evidence" value="ECO:0007669"/>
    <property type="project" value="UniProtKB-KW"/>
</dbReference>
<evidence type="ECO:0000256" key="1">
    <source>
        <dbReference type="ARBA" id="ARBA00008136"/>
    </source>
</evidence>
<evidence type="ECO:0000256" key="7">
    <source>
        <dbReference type="ARBA" id="ARBA00023239"/>
    </source>
</evidence>
<evidence type="ECO:0000256" key="5">
    <source>
        <dbReference type="ARBA" id="ARBA00023124"/>
    </source>
</evidence>
<keyword evidence="2 8" id="KW-0645">Protease</keyword>